<reference evidence="2 3" key="1">
    <citation type="journal article" date="2016" name="Mol. Biol. Evol.">
        <title>Comparative Genomics of Early-Diverging Mushroom-Forming Fungi Provides Insights into the Origins of Lignocellulose Decay Capabilities.</title>
        <authorList>
            <person name="Nagy L.G."/>
            <person name="Riley R."/>
            <person name="Tritt A."/>
            <person name="Adam C."/>
            <person name="Daum C."/>
            <person name="Floudas D."/>
            <person name="Sun H."/>
            <person name="Yadav J.S."/>
            <person name="Pangilinan J."/>
            <person name="Larsson K.H."/>
            <person name="Matsuura K."/>
            <person name="Barry K."/>
            <person name="Labutti K."/>
            <person name="Kuo R."/>
            <person name="Ohm R.A."/>
            <person name="Bhattacharya S.S."/>
            <person name="Shirouzu T."/>
            <person name="Yoshinaga Y."/>
            <person name="Martin F.M."/>
            <person name="Grigoriev I.V."/>
            <person name="Hibbett D.S."/>
        </authorList>
    </citation>
    <scope>NUCLEOTIDE SEQUENCE [LARGE SCALE GENOMIC DNA]</scope>
    <source>
        <strain evidence="2 3">CBS 109695</strain>
    </source>
</reference>
<accession>A0A166UKC7</accession>
<dbReference type="EMBL" id="KV417488">
    <property type="protein sequence ID" value="KZP31776.1"/>
    <property type="molecule type" value="Genomic_DNA"/>
</dbReference>
<feature type="region of interest" description="Disordered" evidence="1">
    <location>
        <begin position="61"/>
        <end position="105"/>
    </location>
</feature>
<feature type="region of interest" description="Disordered" evidence="1">
    <location>
        <begin position="1"/>
        <end position="35"/>
    </location>
</feature>
<proteinExistence type="predicted"/>
<keyword evidence="3" id="KW-1185">Reference proteome</keyword>
<feature type="compositionally biased region" description="Low complexity" evidence="1">
    <location>
        <begin position="18"/>
        <end position="35"/>
    </location>
</feature>
<evidence type="ECO:0000256" key="1">
    <source>
        <dbReference type="SAM" id="MobiDB-lite"/>
    </source>
</evidence>
<evidence type="ECO:0000313" key="2">
    <source>
        <dbReference type="EMBL" id="KZP31776.1"/>
    </source>
</evidence>
<organism evidence="2 3">
    <name type="scientific">Athelia psychrophila</name>
    <dbReference type="NCBI Taxonomy" id="1759441"/>
    <lineage>
        <taxon>Eukaryota</taxon>
        <taxon>Fungi</taxon>
        <taxon>Dikarya</taxon>
        <taxon>Basidiomycota</taxon>
        <taxon>Agaricomycotina</taxon>
        <taxon>Agaricomycetes</taxon>
        <taxon>Agaricomycetidae</taxon>
        <taxon>Atheliales</taxon>
        <taxon>Atheliaceae</taxon>
        <taxon>Athelia</taxon>
    </lineage>
</organism>
<evidence type="ECO:0000313" key="3">
    <source>
        <dbReference type="Proteomes" id="UP000076532"/>
    </source>
</evidence>
<gene>
    <name evidence="2" type="ORF">FIBSPDRAFT_925611</name>
</gene>
<protein>
    <submittedName>
        <fullName evidence="2">Uncharacterized protein</fullName>
    </submittedName>
</protein>
<name>A0A166UKC7_9AGAM</name>
<dbReference type="AlphaFoldDB" id="A0A166UKC7"/>
<feature type="compositionally biased region" description="Pro residues" evidence="1">
    <location>
        <begin position="89"/>
        <end position="102"/>
    </location>
</feature>
<dbReference type="Proteomes" id="UP000076532">
    <property type="component" value="Unassembled WGS sequence"/>
</dbReference>
<sequence length="220" mass="23985">MSNIPLAPLANNPRKRTSSFSTTKSPARMSSLRRTSSYLTLPDLVDTPQASLRITIPSTQASSDPFTARRKRRAAHYPRAAPLFTVGPAPAPTGPLPKPPAPARGHALAHFPRASSPLSPCRKLLPPRASFPRSRQEPDLYKVAITARMKCSPEGQKILSMGPRLAVSILTATRDLEQIVMGGRFGFDNDDDVRMADGTANSWVVVPGEERDWEMVDCVC</sequence>
<dbReference type="OrthoDB" id="3256438at2759"/>